<comment type="caution">
    <text evidence="3">The sequence shown here is derived from an EMBL/GenBank/DDBJ whole genome shotgun (WGS) entry which is preliminary data.</text>
</comment>
<sequence length="288" mass="28362">MVKLLGLSVAMSMAFLKQIAAGGIVAQVADANDFCMFLPPPGVTGMPISDNEWDSQAYCMGNTPLASGANTMPAGLILSAHYVATDAYVQVTGQIDPTKAGLLATDEGGQCDIAAPQGSSCAGWTYYVNLIEPVNNVYCMRCCNDPVNCNRGISQAGCARIVPGDYSGPLTGGSGLPSSSANPTSSGSSSGNGGSSASSPGNSVANPTSSSFAAPSNGSPSSSASAASSPSGAPGSASSPHSSGAKPSSSGSSSQQSMSAQSVNSASSTTPMNLVSALAVVMGLSIFM</sequence>
<evidence type="ECO:0000313" key="3">
    <source>
        <dbReference type="EMBL" id="ORX57547.1"/>
    </source>
</evidence>
<name>A0A1X2GMU3_9FUNG</name>
<dbReference type="STRING" id="101127.A0A1X2GMU3"/>
<evidence type="ECO:0000313" key="4">
    <source>
        <dbReference type="Proteomes" id="UP000242146"/>
    </source>
</evidence>
<evidence type="ECO:0008006" key="5">
    <source>
        <dbReference type="Google" id="ProtNLM"/>
    </source>
</evidence>
<gene>
    <name evidence="3" type="ORF">DM01DRAFT_1344376</name>
</gene>
<feature type="compositionally biased region" description="Low complexity" evidence="1">
    <location>
        <begin position="176"/>
        <end position="268"/>
    </location>
</feature>
<feature type="signal peptide" evidence="2">
    <location>
        <begin position="1"/>
        <end position="21"/>
    </location>
</feature>
<reference evidence="3 4" key="1">
    <citation type="submission" date="2016-07" db="EMBL/GenBank/DDBJ databases">
        <title>Pervasive Adenine N6-methylation of Active Genes in Fungi.</title>
        <authorList>
            <consortium name="DOE Joint Genome Institute"/>
            <person name="Mondo S.J."/>
            <person name="Dannebaum R.O."/>
            <person name="Kuo R.C."/>
            <person name="Labutti K."/>
            <person name="Haridas S."/>
            <person name="Kuo A."/>
            <person name="Salamov A."/>
            <person name="Ahrendt S.R."/>
            <person name="Lipzen A."/>
            <person name="Sullivan W."/>
            <person name="Andreopoulos W.B."/>
            <person name="Clum A."/>
            <person name="Lindquist E."/>
            <person name="Daum C."/>
            <person name="Ramamoorthy G.K."/>
            <person name="Gryganskyi A."/>
            <person name="Culley D."/>
            <person name="Magnuson J.K."/>
            <person name="James T.Y."/>
            <person name="O'Malley M.A."/>
            <person name="Stajich J.E."/>
            <person name="Spatafora J.W."/>
            <person name="Visel A."/>
            <person name="Grigoriev I.V."/>
        </authorList>
    </citation>
    <scope>NUCLEOTIDE SEQUENCE [LARGE SCALE GENOMIC DNA]</scope>
    <source>
        <strain evidence="3 4">NRRL 3301</strain>
    </source>
</reference>
<feature type="chain" id="PRO_5012620260" description="Secreted protein" evidence="2">
    <location>
        <begin position="22"/>
        <end position="288"/>
    </location>
</feature>
<dbReference type="Proteomes" id="UP000242146">
    <property type="component" value="Unassembled WGS sequence"/>
</dbReference>
<feature type="region of interest" description="Disordered" evidence="1">
    <location>
        <begin position="169"/>
        <end position="269"/>
    </location>
</feature>
<evidence type="ECO:0000256" key="1">
    <source>
        <dbReference type="SAM" id="MobiDB-lite"/>
    </source>
</evidence>
<organism evidence="3 4">
    <name type="scientific">Hesseltinella vesiculosa</name>
    <dbReference type="NCBI Taxonomy" id="101127"/>
    <lineage>
        <taxon>Eukaryota</taxon>
        <taxon>Fungi</taxon>
        <taxon>Fungi incertae sedis</taxon>
        <taxon>Mucoromycota</taxon>
        <taxon>Mucoromycotina</taxon>
        <taxon>Mucoromycetes</taxon>
        <taxon>Mucorales</taxon>
        <taxon>Cunninghamellaceae</taxon>
        <taxon>Hesseltinella</taxon>
    </lineage>
</organism>
<accession>A0A1X2GMU3</accession>
<keyword evidence="2" id="KW-0732">Signal</keyword>
<dbReference type="OrthoDB" id="3044029at2759"/>
<dbReference type="EMBL" id="MCGT01000008">
    <property type="protein sequence ID" value="ORX57547.1"/>
    <property type="molecule type" value="Genomic_DNA"/>
</dbReference>
<evidence type="ECO:0000256" key="2">
    <source>
        <dbReference type="SAM" id="SignalP"/>
    </source>
</evidence>
<protein>
    <recommendedName>
        <fullName evidence="5">Secreted protein</fullName>
    </recommendedName>
</protein>
<proteinExistence type="predicted"/>
<keyword evidence="4" id="KW-1185">Reference proteome</keyword>
<dbReference type="AlphaFoldDB" id="A0A1X2GMU3"/>